<organism evidence="2 3">
    <name type="scientific">Vitrella brassicaformis (strain CCMP3155)</name>
    <dbReference type="NCBI Taxonomy" id="1169540"/>
    <lineage>
        <taxon>Eukaryota</taxon>
        <taxon>Sar</taxon>
        <taxon>Alveolata</taxon>
        <taxon>Colpodellida</taxon>
        <taxon>Vitrellaceae</taxon>
        <taxon>Vitrella</taxon>
    </lineage>
</organism>
<proteinExistence type="predicted"/>
<evidence type="ECO:0000313" key="2">
    <source>
        <dbReference type="EMBL" id="CEM03301.1"/>
    </source>
</evidence>
<evidence type="ECO:0000313" key="3">
    <source>
        <dbReference type="Proteomes" id="UP000041254"/>
    </source>
</evidence>
<gene>
    <name evidence="2" type="ORF">Vbra_13802</name>
</gene>
<dbReference type="InParanoid" id="A0A0G4EX94"/>
<feature type="transmembrane region" description="Helical" evidence="1">
    <location>
        <begin position="47"/>
        <end position="67"/>
    </location>
</feature>
<keyword evidence="1" id="KW-0472">Membrane</keyword>
<dbReference type="VEuPathDB" id="CryptoDB:Vbra_13802"/>
<dbReference type="AlphaFoldDB" id="A0A0G4EX94"/>
<reference evidence="2 3" key="1">
    <citation type="submission" date="2014-11" db="EMBL/GenBank/DDBJ databases">
        <authorList>
            <person name="Zhu J."/>
            <person name="Qi W."/>
            <person name="Song R."/>
        </authorList>
    </citation>
    <scope>NUCLEOTIDE SEQUENCE [LARGE SCALE GENOMIC DNA]</scope>
</reference>
<name>A0A0G4EX94_VITBC</name>
<keyword evidence="1" id="KW-1133">Transmembrane helix</keyword>
<evidence type="ECO:0000256" key="1">
    <source>
        <dbReference type="SAM" id="Phobius"/>
    </source>
</evidence>
<dbReference type="EMBL" id="CDMY01000337">
    <property type="protein sequence ID" value="CEM03301.1"/>
    <property type="molecule type" value="Genomic_DNA"/>
</dbReference>
<dbReference type="Proteomes" id="UP000041254">
    <property type="component" value="Unassembled WGS sequence"/>
</dbReference>
<keyword evidence="1" id="KW-0812">Transmembrane</keyword>
<sequence>MSALRALTSLSKPATLPRVSPLFQRGPTSAVRSFASSAGEASEDRTFLGLLLVGCGLYGVGAGAFAADRYRTFRKLMNWDEWTVKGPVNVV</sequence>
<protein>
    <submittedName>
        <fullName evidence="2">Uncharacterized protein</fullName>
    </submittedName>
</protein>
<accession>A0A0G4EX94</accession>
<keyword evidence="3" id="KW-1185">Reference proteome</keyword>